<sequence>MGVESGQMLTKLTSDNDGHRQSSVISFHSLNYKLKSQQCCNILPMPCLNKKQQNILNNMSGIFKQGMNAILGSTGSGKSSLLDILADRKDRQGLEGQVLINGQPQASDFKYQVGYVVQDDVVSGNLTVKENLMFSANVRLSTKLSSSEKNQIVDEVIVQLGLEKCANSVVGTEFKRGISGGERKRTNIGMELVLSPNVLFLDEPTT</sequence>
<evidence type="ECO:0000313" key="11">
    <source>
        <dbReference type="Proteomes" id="UP000681967"/>
    </source>
</evidence>
<evidence type="ECO:0000313" key="10">
    <source>
        <dbReference type="EMBL" id="CAF5182140.1"/>
    </source>
</evidence>
<organism evidence="9 11">
    <name type="scientific">Rotaria magnacalcarata</name>
    <dbReference type="NCBI Taxonomy" id="392030"/>
    <lineage>
        <taxon>Eukaryota</taxon>
        <taxon>Metazoa</taxon>
        <taxon>Spiralia</taxon>
        <taxon>Gnathifera</taxon>
        <taxon>Rotifera</taxon>
        <taxon>Eurotatoria</taxon>
        <taxon>Bdelloidea</taxon>
        <taxon>Philodinida</taxon>
        <taxon>Philodinidae</taxon>
        <taxon>Rotaria</taxon>
    </lineage>
</organism>
<evidence type="ECO:0000256" key="5">
    <source>
        <dbReference type="ARBA" id="ARBA00022989"/>
    </source>
</evidence>
<keyword evidence="5" id="KW-1133">Transmembrane helix</keyword>
<evidence type="ECO:0000259" key="8">
    <source>
        <dbReference type="Pfam" id="PF00005"/>
    </source>
</evidence>
<evidence type="ECO:0000256" key="2">
    <source>
        <dbReference type="ARBA" id="ARBA00005814"/>
    </source>
</evidence>
<evidence type="ECO:0000313" key="9">
    <source>
        <dbReference type="EMBL" id="CAF5048454.1"/>
    </source>
</evidence>
<keyword evidence="4" id="KW-0812">Transmembrane</keyword>
<proteinExistence type="inferred from homology"/>
<evidence type="ECO:0000256" key="6">
    <source>
        <dbReference type="ARBA" id="ARBA00023136"/>
    </source>
</evidence>
<keyword evidence="3" id="KW-0813">Transport</keyword>
<dbReference type="GO" id="GO:0042626">
    <property type="term" value="F:ATPase-coupled transmembrane transporter activity"/>
    <property type="evidence" value="ECO:0007669"/>
    <property type="project" value="TreeGrafter"/>
</dbReference>
<evidence type="ECO:0000256" key="4">
    <source>
        <dbReference type="ARBA" id="ARBA00022692"/>
    </source>
</evidence>
<name>A0A8S3E6P1_9BILA</name>
<dbReference type="Pfam" id="PF00005">
    <property type="entry name" value="ABC_tran"/>
    <property type="match status" value="1"/>
</dbReference>
<feature type="non-terminal residue" evidence="9">
    <location>
        <position position="206"/>
    </location>
</feature>
<feature type="region of interest" description="Disordered" evidence="7">
    <location>
        <begin position="1"/>
        <end position="20"/>
    </location>
</feature>
<dbReference type="PANTHER" id="PTHR48041">
    <property type="entry name" value="ABC TRANSPORTER G FAMILY MEMBER 28"/>
    <property type="match status" value="1"/>
</dbReference>
<dbReference type="AlphaFoldDB" id="A0A8S3E6P1"/>
<comment type="similarity">
    <text evidence="2">Belongs to the ABC transporter superfamily. ABCG family. Eye pigment precursor importer (TC 3.A.1.204) subfamily.</text>
</comment>
<dbReference type="Proteomes" id="UP000676336">
    <property type="component" value="Unassembled WGS sequence"/>
</dbReference>
<dbReference type="InterPro" id="IPR027417">
    <property type="entry name" value="P-loop_NTPase"/>
</dbReference>
<comment type="subcellular location">
    <subcellularLocation>
        <location evidence="1">Membrane</location>
        <topology evidence="1">Multi-pass membrane protein</topology>
    </subcellularLocation>
</comment>
<accession>A0A8S3E6P1</accession>
<dbReference type="Proteomes" id="UP000681967">
    <property type="component" value="Unassembled WGS sequence"/>
</dbReference>
<protein>
    <recommendedName>
        <fullName evidence="8">ABC transporter domain-containing protein</fullName>
    </recommendedName>
</protein>
<dbReference type="Gene3D" id="3.40.50.300">
    <property type="entry name" value="P-loop containing nucleotide triphosphate hydrolases"/>
    <property type="match status" value="1"/>
</dbReference>
<gene>
    <name evidence="9" type="ORF">BYL167_LOCUS57771</name>
    <name evidence="10" type="ORF">SMN809_LOCUS69279</name>
</gene>
<dbReference type="PANTHER" id="PTHR48041:SF116">
    <property type="entry name" value="PROTEIN BROWN"/>
    <property type="match status" value="1"/>
</dbReference>
<feature type="domain" description="ABC transporter" evidence="8">
    <location>
        <begin position="57"/>
        <end position="206"/>
    </location>
</feature>
<dbReference type="GO" id="GO:0005524">
    <property type="term" value="F:ATP binding"/>
    <property type="evidence" value="ECO:0007669"/>
    <property type="project" value="InterPro"/>
</dbReference>
<dbReference type="EMBL" id="CAJOBH010225516">
    <property type="protein sequence ID" value="CAF5048454.1"/>
    <property type="molecule type" value="Genomic_DNA"/>
</dbReference>
<dbReference type="SUPFAM" id="SSF52540">
    <property type="entry name" value="P-loop containing nucleoside triphosphate hydrolases"/>
    <property type="match status" value="1"/>
</dbReference>
<comment type="caution">
    <text evidence="9">The sequence shown here is derived from an EMBL/GenBank/DDBJ whole genome shotgun (WGS) entry which is preliminary data.</text>
</comment>
<evidence type="ECO:0000256" key="1">
    <source>
        <dbReference type="ARBA" id="ARBA00004141"/>
    </source>
</evidence>
<dbReference type="GO" id="GO:0005886">
    <property type="term" value="C:plasma membrane"/>
    <property type="evidence" value="ECO:0007669"/>
    <property type="project" value="TreeGrafter"/>
</dbReference>
<keyword evidence="6" id="KW-0472">Membrane</keyword>
<evidence type="ECO:0000256" key="3">
    <source>
        <dbReference type="ARBA" id="ARBA00022448"/>
    </source>
</evidence>
<reference evidence="9" key="1">
    <citation type="submission" date="2021-02" db="EMBL/GenBank/DDBJ databases">
        <authorList>
            <person name="Nowell W R."/>
        </authorList>
    </citation>
    <scope>NUCLEOTIDE SEQUENCE</scope>
</reference>
<dbReference type="GO" id="GO:0016887">
    <property type="term" value="F:ATP hydrolysis activity"/>
    <property type="evidence" value="ECO:0007669"/>
    <property type="project" value="InterPro"/>
</dbReference>
<evidence type="ECO:0000256" key="7">
    <source>
        <dbReference type="SAM" id="MobiDB-lite"/>
    </source>
</evidence>
<dbReference type="EMBL" id="CAJOBI010319128">
    <property type="protein sequence ID" value="CAF5182140.1"/>
    <property type="molecule type" value="Genomic_DNA"/>
</dbReference>
<dbReference type="InterPro" id="IPR003439">
    <property type="entry name" value="ABC_transporter-like_ATP-bd"/>
</dbReference>
<dbReference type="InterPro" id="IPR050352">
    <property type="entry name" value="ABCG_transporters"/>
</dbReference>